<reference evidence="8" key="1">
    <citation type="submission" date="2020-07" db="EMBL/GenBank/DDBJ databases">
        <authorList>
            <person name="Lin J."/>
        </authorList>
    </citation>
    <scope>NUCLEOTIDE SEQUENCE</scope>
</reference>
<name>A0A6V7NGN8_ANACO</name>
<dbReference type="EMBL" id="LR862138">
    <property type="protein sequence ID" value="CAD1817779.1"/>
    <property type="molecule type" value="Genomic_DNA"/>
</dbReference>
<keyword evidence="5 7" id="KW-0472">Membrane</keyword>
<evidence type="ECO:0000313" key="8">
    <source>
        <dbReference type="EMBL" id="CAD1817779.1"/>
    </source>
</evidence>
<feature type="compositionally biased region" description="Basic residues" evidence="6">
    <location>
        <begin position="1"/>
        <end position="10"/>
    </location>
</feature>
<evidence type="ECO:0000256" key="1">
    <source>
        <dbReference type="ARBA" id="ARBA00004141"/>
    </source>
</evidence>
<dbReference type="GO" id="GO:0005737">
    <property type="term" value="C:cytoplasm"/>
    <property type="evidence" value="ECO:0007669"/>
    <property type="project" value="UniProtKB-ARBA"/>
</dbReference>
<dbReference type="GO" id="GO:0010256">
    <property type="term" value="P:endomembrane system organization"/>
    <property type="evidence" value="ECO:0007669"/>
    <property type="project" value="TreeGrafter"/>
</dbReference>
<evidence type="ECO:0000256" key="4">
    <source>
        <dbReference type="ARBA" id="ARBA00022989"/>
    </source>
</evidence>
<evidence type="ECO:0000256" key="5">
    <source>
        <dbReference type="ARBA" id="ARBA00023136"/>
    </source>
</evidence>
<sequence length="209" mass="23032">MYYTRRRSKRTTKEDPPLNTFTTTSNKAPPTLPQQALLSQALTNTATLAKLLPSGTLLAFQLLTPVFTHNGVCDTATRSMTQALLALLAFSCILACFTDSFRSPDGRLFYGLATPHGMWLFDPSAITAADQIPDMCKYRLRAIDFVHAALSVAVFVCVALRDKNVVGCFYPQPERETQEVLDILPWGSESSAACSLWCFLQEGTELAIL</sequence>
<comment type="similarity">
    <text evidence="2">Belongs to the plant DMP1 protein family.</text>
</comment>
<keyword evidence="4 7" id="KW-1133">Transmembrane helix</keyword>
<dbReference type="GO" id="GO:0016020">
    <property type="term" value="C:membrane"/>
    <property type="evidence" value="ECO:0007669"/>
    <property type="project" value="UniProtKB-SubCell"/>
</dbReference>
<evidence type="ECO:0000256" key="3">
    <source>
        <dbReference type="ARBA" id="ARBA00022692"/>
    </source>
</evidence>
<feature type="transmembrane region" description="Helical" evidence="7">
    <location>
        <begin position="83"/>
        <end position="101"/>
    </location>
</feature>
<evidence type="ECO:0000256" key="7">
    <source>
        <dbReference type="SAM" id="Phobius"/>
    </source>
</evidence>
<proteinExistence type="inferred from homology"/>
<dbReference type="Pfam" id="PF05078">
    <property type="entry name" value="DUF679"/>
    <property type="match status" value="1"/>
</dbReference>
<feature type="compositionally biased region" description="Polar residues" evidence="6">
    <location>
        <begin position="19"/>
        <end position="29"/>
    </location>
</feature>
<feature type="transmembrane region" description="Helical" evidence="7">
    <location>
        <begin position="142"/>
        <end position="160"/>
    </location>
</feature>
<comment type="subcellular location">
    <subcellularLocation>
        <location evidence="1">Membrane</location>
        <topology evidence="1">Multi-pass membrane protein</topology>
    </subcellularLocation>
</comment>
<keyword evidence="3 7" id="KW-0812">Transmembrane</keyword>
<dbReference type="PANTHER" id="PTHR31621">
    <property type="entry name" value="PROTEIN DMP3"/>
    <property type="match status" value="1"/>
</dbReference>
<protein>
    <submittedName>
        <fullName evidence="8">Uncharacterized protein</fullName>
    </submittedName>
</protein>
<dbReference type="InterPro" id="IPR007770">
    <property type="entry name" value="DMP"/>
</dbReference>
<dbReference type="PANTHER" id="PTHR31621:SF1">
    <property type="entry name" value="PROTEIN DMP5"/>
    <property type="match status" value="1"/>
</dbReference>
<dbReference type="AlphaFoldDB" id="A0A6V7NGN8"/>
<evidence type="ECO:0000256" key="6">
    <source>
        <dbReference type="SAM" id="MobiDB-lite"/>
    </source>
</evidence>
<feature type="region of interest" description="Disordered" evidence="6">
    <location>
        <begin position="1"/>
        <end position="29"/>
    </location>
</feature>
<organism evidence="8">
    <name type="scientific">Ananas comosus var. bracteatus</name>
    <name type="common">red pineapple</name>
    <dbReference type="NCBI Taxonomy" id="296719"/>
    <lineage>
        <taxon>Eukaryota</taxon>
        <taxon>Viridiplantae</taxon>
        <taxon>Streptophyta</taxon>
        <taxon>Embryophyta</taxon>
        <taxon>Tracheophyta</taxon>
        <taxon>Spermatophyta</taxon>
        <taxon>Magnoliopsida</taxon>
        <taxon>Liliopsida</taxon>
        <taxon>Poales</taxon>
        <taxon>Bromeliaceae</taxon>
        <taxon>Bromelioideae</taxon>
        <taxon>Ananas</taxon>
    </lineage>
</organism>
<accession>A0A6V7NGN8</accession>
<gene>
    <name evidence="8" type="ORF">CB5_LOCUS990</name>
</gene>
<evidence type="ECO:0000256" key="2">
    <source>
        <dbReference type="ARBA" id="ARBA00008707"/>
    </source>
</evidence>